<dbReference type="EMBL" id="ADBJ01000047">
    <property type="protein sequence ID" value="EFA76450.1"/>
    <property type="molecule type" value="Genomic_DNA"/>
</dbReference>
<dbReference type="InParanoid" id="D3BQN0"/>
<organism evidence="1 2">
    <name type="scientific">Heterostelium pallidum (strain ATCC 26659 / Pp 5 / PN500)</name>
    <name type="common">Cellular slime mold</name>
    <name type="synonym">Polysphondylium pallidum</name>
    <dbReference type="NCBI Taxonomy" id="670386"/>
    <lineage>
        <taxon>Eukaryota</taxon>
        <taxon>Amoebozoa</taxon>
        <taxon>Evosea</taxon>
        <taxon>Eumycetozoa</taxon>
        <taxon>Dictyostelia</taxon>
        <taxon>Acytosteliales</taxon>
        <taxon>Acytosteliaceae</taxon>
        <taxon>Heterostelium</taxon>
    </lineage>
</organism>
<proteinExistence type="predicted"/>
<protein>
    <submittedName>
        <fullName evidence="1">Uncharacterized protein</fullName>
    </submittedName>
</protein>
<dbReference type="Proteomes" id="UP000001396">
    <property type="component" value="Unassembled WGS sequence"/>
</dbReference>
<evidence type="ECO:0000313" key="2">
    <source>
        <dbReference type="Proteomes" id="UP000001396"/>
    </source>
</evidence>
<name>D3BQN0_HETP5</name>
<dbReference type="RefSeq" id="XP_020428582.1">
    <property type="nucleotide sequence ID" value="XM_020580997.1"/>
</dbReference>
<accession>D3BQN0</accession>
<comment type="caution">
    <text evidence="1">The sequence shown here is derived from an EMBL/GenBank/DDBJ whole genome shotgun (WGS) entry which is preliminary data.</text>
</comment>
<dbReference type="AlphaFoldDB" id="D3BQN0"/>
<gene>
    <name evidence="1" type="ORF">PPL_10215</name>
</gene>
<sequence length="167" mass="18136">MYSFDNAECSGDVPSLISSPSGGCIGNVRFMCDSQYTIEEFYYLNDCLLKHNAYKFANENCSNSQTFNCTTIDGIAIPSNSFVTEIYAGRVEGCSNDQDDILQFQSAPLGVCVGGDTIYTCNSYGVTVQSYAAASNCQGQYDTSLTPLGCSHGNSMMKNYLNVYCTN</sequence>
<dbReference type="GeneID" id="31365686"/>
<evidence type="ECO:0000313" key="1">
    <source>
        <dbReference type="EMBL" id="EFA76450.1"/>
    </source>
</evidence>
<dbReference type="OMA" id="AYKFANE"/>
<keyword evidence="2" id="KW-1185">Reference proteome</keyword>
<reference evidence="1 2" key="1">
    <citation type="journal article" date="2011" name="Genome Res.">
        <title>Phylogeny-wide analysis of social amoeba genomes highlights ancient origins for complex intercellular communication.</title>
        <authorList>
            <person name="Heidel A.J."/>
            <person name="Lawal H.M."/>
            <person name="Felder M."/>
            <person name="Schilde C."/>
            <person name="Helps N.R."/>
            <person name="Tunggal B."/>
            <person name="Rivero F."/>
            <person name="John U."/>
            <person name="Schleicher M."/>
            <person name="Eichinger L."/>
            <person name="Platzer M."/>
            <person name="Noegel A.A."/>
            <person name="Schaap P."/>
            <person name="Gloeckner G."/>
        </authorList>
    </citation>
    <scope>NUCLEOTIDE SEQUENCE [LARGE SCALE GENOMIC DNA]</scope>
    <source>
        <strain evidence="2">ATCC 26659 / Pp 5 / PN500</strain>
    </source>
</reference>